<feature type="region of interest" description="Disordered" evidence="1">
    <location>
        <begin position="35"/>
        <end position="101"/>
    </location>
</feature>
<evidence type="ECO:0000313" key="3">
    <source>
        <dbReference type="Proteomes" id="UP000252519"/>
    </source>
</evidence>
<dbReference type="Proteomes" id="UP000252519">
    <property type="component" value="Unassembled WGS sequence"/>
</dbReference>
<evidence type="ECO:0000256" key="1">
    <source>
        <dbReference type="SAM" id="MobiDB-lite"/>
    </source>
</evidence>
<protein>
    <submittedName>
        <fullName evidence="2">Uncharacterized protein</fullName>
    </submittedName>
</protein>
<organism evidence="2 3">
    <name type="scientific">Ancylostoma caninum</name>
    <name type="common">Dog hookworm</name>
    <dbReference type="NCBI Taxonomy" id="29170"/>
    <lineage>
        <taxon>Eukaryota</taxon>
        <taxon>Metazoa</taxon>
        <taxon>Ecdysozoa</taxon>
        <taxon>Nematoda</taxon>
        <taxon>Chromadorea</taxon>
        <taxon>Rhabditida</taxon>
        <taxon>Rhabditina</taxon>
        <taxon>Rhabditomorpha</taxon>
        <taxon>Strongyloidea</taxon>
        <taxon>Ancylostomatidae</taxon>
        <taxon>Ancylostomatinae</taxon>
        <taxon>Ancylostoma</taxon>
    </lineage>
</organism>
<feature type="compositionally biased region" description="Polar residues" evidence="1">
    <location>
        <begin position="39"/>
        <end position="49"/>
    </location>
</feature>
<feature type="compositionally biased region" description="Polar residues" evidence="1">
    <location>
        <begin position="79"/>
        <end position="89"/>
    </location>
</feature>
<keyword evidence="3" id="KW-1185">Reference proteome</keyword>
<gene>
    <name evidence="2" type="ORF">ANCCAN_29466</name>
</gene>
<proteinExistence type="predicted"/>
<dbReference type="EMBL" id="JOJR01016371">
    <property type="protein sequence ID" value="RCN24830.1"/>
    <property type="molecule type" value="Genomic_DNA"/>
</dbReference>
<accession>A0A368F1F1</accession>
<dbReference type="AlphaFoldDB" id="A0A368F1F1"/>
<reference evidence="2 3" key="1">
    <citation type="submission" date="2014-10" db="EMBL/GenBank/DDBJ databases">
        <title>Draft genome of the hookworm Ancylostoma caninum.</title>
        <authorList>
            <person name="Mitreva M."/>
        </authorList>
    </citation>
    <scope>NUCLEOTIDE SEQUENCE [LARGE SCALE GENOMIC DNA]</scope>
    <source>
        <strain evidence="2 3">Baltimore</strain>
    </source>
</reference>
<sequence length="101" mass="11149">MLSKNEETKESIAAQIVKYDHVIAERTNLLSRLDEISSEENPVLQSTPTPRRAGVEPLDLSQLSPEENALVNEKEGISTALSLEQNPQSPLGEDSQNHVDQ</sequence>
<dbReference type="OrthoDB" id="5876258at2759"/>
<comment type="caution">
    <text evidence="2">The sequence shown here is derived from an EMBL/GenBank/DDBJ whole genome shotgun (WGS) entry which is preliminary data.</text>
</comment>
<feature type="non-terminal residue" evidence="2">
    <location>
        <position position="101"/>
    </location>
</feature>
<evidence type="ECO:0000313" key="2">
    <source>
        <dbReference type="EMBL" id="RCN24830.1"/>
    </source>
</evidence>
<name>A0A368F1F1_ANCCA</name>